<reference evidence="4 5" key="1">
    <citation type="submission" date="2017-06" db="EMBL/GenBank/DDBJ databases">
        <authorList>
            <consortium name="Pathogen Informatics"/>
        </authorList>
    </citation>
    <scope>NUCLEOTIDE SEQUENCE [LARGE SCALE GENOMIC DNA]</scope>
    <source>
        <strain evidence="4 5">NCTC13039</strain>
    </source>
</reference>
<dbReference type="RefSeq" id="WP_051277504.1">
    <property type="nucleotide sequence ID" value="NZ_LT906453.1"/>
</dbReference>
<feature type="compositionally biased region" description="Acidic residues" evidence="2">
    <location>
        <begin position="190"/>
        <end position="203"/>
    </location>
</feature>
<evidence type="ECO:0000259" key="3">
    <source>
        <dbReference type="Pfam" id="PF00857"/>
    </source>
</evidence>
<keyword evidence="5" id="KW-1185">Reference proteome</keyword>
<feature type="domain" description="Isochorismatase-like" evidence="3">
    <location>
        <begin position="185"/>
        <end position="301"/>
    </location>
</feature>
<dbReference type="Proteomes" id="UP000242637">
    <property type="component" value="Chromosome 1"/>
</dbReference>
<dbReference type="STRING" id="1121387.GCA_000429885_01246"/>
<evidence type="ECO:0000256" key="1">
    <source>
        <dbReference type="ARBA" id="ARBA00022801"/>
    </source>
</evidence>
<dbReference type="AlphaFoldDB" id="A0A239VD89"/>
<protein>
    <submittedName>
        <fullName evidence="4">Isochorismatase</fullName>
        <ecNumber evidence="4">3.3.2.1</ecNumber>
    </submittedName>
</protein>
<gene>
    <name evidence="4" type="primary">dhbB</name>
    <name evidence="4" type="ORF">SAMEA4475696_00841</name>
</gene>
<dbReference type="EMBL" id="LT906453">
    <property type="protein sequence ID" value="SNV19869.1"/>
    <property type="molecule type" value="Genomic_DNA"/>
</dbReference>
<dbReference type="KEGG" id="dco:SAMEA4475696_0841"/>
<dbReference type="Pfam" id="PF00857">
    <property type="entry name" value="Isochorismatase"/>
    <property type="match status" value="2"/>
</dbReference>
<dbReference type="Gene3D" id="3.40.50.850">
    <property type="entry name" value="Isochorismatase-like"/>
    <property type="match status" value="1"/>
</dbReference>
<name>A0A239VD89_9MICO</name>
<evidence type="ECO:0000313" key="5">
    <source>
        <dbReference type="Proteomes" id="UP000242637"/>
    </source>
</evidence>
<sequence length="378" mass="41159">MPLPKIARYSYDSRTALALNGTNWKVDPERAVLLIHDMQRHYIDAFEPGGQASIATARIIDLLDIAREHEIPVIYTAQDPYANDDEDTTDEAIAPTDEADTADVEQEDVEQAETGDEEPSTAENTDDQDAADQPAPESEAAEEHITDAGSSNEEETSEEELDNIGPVLGASHDETPPATDNGEEETHPEDPEEPHDDDLDGADILDHLAPEENDTVLTKWQYSDFHDSELRERMRQEGRDQLIITGIYAHVNCLATALVASAEKLQPFFVADAMADHSREEHEMAARSVASSCGQVVTTADILHALMPQLDEEENTTTNHEVIGSVLSETKPLSELFADLDAAASLAPDPEPIAAPVIETEDAKVIPFTAAPEPAPQA</sequence>
<accession>A0A239VD89</accession>
<feature type="domain" description="Isochorismatase-like" evidence="3">
    <location>
        <begin position="32"/>
        <end position="94"/>
    </location>
</feature>
<dbReference type="GeneID" id="63459091"/>
<organism evidence="4 5">
    <name type="scientific">Dermatophilus congolensis</name>
    <dbReference type="NCBI Taxonomy" id="1863"/>
    <lineage>
        <taxon>Bacteria</taxon>
        <taxon>Bacillati</taxon>
        <taxon>Actinomycetota</taxon>
        <taxon>Actinomycetes</taxon>
        <taxon>Micrococcales</taxon>
        <taxon>Dermatophilaceae</taxon>
        <taxon>Dermatophilus</taxon>
    </lineage>
</organism>
<feature type="region of interest" description="Disordered" evidence="2">
    <location>
        <begin position="94"/>
        <end position="203"/>
    </location>
</feature>
<dbReference type="EC" id="3.3.2.1" evidence="4"/>
<dbReference type="SUPFAM" id="SSF52499">
    <property type="entry name" value="Isochorismatase-like hydrolases"/>
    <property type="match status" value="1"/>
</dbReference>
<evidence type="ECO:0000313" key="4">
    <source>
        <dbReference type="EMBL" id="SNV19869.1"/>
    </source>
</evidence>
<keyword evidence="1 4" id="KW-0378">Hydrolase</keyword>
<dbReference type="PANTHER" id="PTHR43540">
    <property type="entry name" value="PEROXYUREIDOACRYLATE/UREIDOACRYLATE AMIDOHYDROLASE-RELATED"/>
    <property type="match status" value="1"/>
</dbReference>
<dbReference type="GO" id="GO:0008908">
    <property type="term" value="F:isochorismatase activity"/>
    <property type="evidence" value="ECO:0007669"/>
    <property type="project" value="UniProtKB-EC"/>
</dbReference>
<evidence type="ECO:0000256" key="2">
    <source>
        <dbReference type="SAM" id="MobiDB-lite"/>
    </source>
</evidence>
<dbReference type="OrthoDB" id="3174612at2"/>
<dbReference type="InterPro" id="IPR000868">
    <property type="entry name" value="Isochorismatase-like_dom"/>
</dbReference>
<dbReference type="InterPro" id="IPR036380">
    <property type="entry name" value="Isochorismatase-like_sf"/>
</dbReference>
<dbReference type="InterPro" id="IPR050272">
    <property type="entry name" value="Isochorismatase-like_hydrls"/>
</dbReference>
<feature type="compositionally biased region" description="Acidic residues" evidence="2">
    <location>
        <begin position="152"/>
        <end position="162"/>
    </location>
</feature>
<proteinExistence type="predicted"/>
<feature type="compositionally biased region" description="Acidic residues" evidence="2">
    <location>
        <begin position="97"/>
        <end position="130"/>
    </location>
</feature>
<dbReference type="PANTHER" id="PTHR43540:SF3">
    <property type="entry name" value="ENTEROBACTIN SYNTHASE COMPONENT B"/>
    <property type="match status" value="1"/>
</dbReference>